<dbReference type="EMBL" id="JAODUO010000645">
    <property type="protein sequence ID" value="KAK2176679.1"/>
    <property type="molecule type" value="Genomic_DNA"/>
</dbReference>
<evidence type="ECO:0000256" key="7">
    <source>
        <dbReference type="ARBA" id="ARBA00023136"/>
    </source>
</evidence>
<evidence type="ECO:0000313" key="11">
    <source>
        <dbReference type="Proteomes" id="UP001209878"/>
    </source>
</evidence>
<feature type="region of interest" description="Disordered" evidence="8">
    <location>
        <begin position="268"/>
        <end position="361"/>
    </location>
</feature>
<dbReference type="Proteomes" id="UP001209878">
    <property type="component" value="Unassembled WGS sequence"/>
</dbReference>
<evidence type="ECO:0000256" key="4">
    <source>
        <dbReference type="ARBA" id="ARBA00022824"/>
    </source>
</evidence>
<comment type="subcellular location">
    <subcellularLocation>
        <location evidence="1">Endoplasmic reticulum membrane</location>
        <topology evidence="1">Multi-pass membrane protein</topology>
    </subcellularLocation>
</comment>
<sequence>MPVLMWIDSLSEWGNLIGARVYVRARRVFLQISSLFAVLVILLWLALFMYGSFHYVFMPAVLHIRDVNFVFRTDCESEKKFCSFPSDNISLITGSQPQLLLRGQKYVIVLELEMPESLTNQQLGLFIAAIQLYSYKGEMIQKSARAVMLHYKSTLYETLETLVRLPALLLGTDEQKQMVIVEFFNNYVENPYKPTIGAYIELQTKRIDLYQATLKIHAKFVGLRHLIFYWPVFSAVLGVGTNMFFLSIVALMTWYRFAVNRNFGLDLTGQRNGSPGQGDERRRSSARRLDRRHSRQRSQQLAVVTSSSTSGSVTSASVTSPESLGSVETAGESQTFQGGTPIEEPETPALEQMERDPEDETVEKAFSYVRHRETTVTRANVD</sequence>
<evidence type="ECO:0000256" key="9">
    <source>
        <dbReference type="SAM" id="Phobius"/>
    </source>
</evidence>
<comment type="caution">
    <text evidence="10">The sequence shown here is derived from an EMBL/GenBank/DDBJ whole genome shotgun (WGS) entry which is preliminary data.</text>
</comment>
<proteinExistence type="predicted"/>
<evidence type="ECO:0000256" key="1">
    <source>
        <dbReference type="ARBA" id="ARBA00004477"/>
    </source>
</evidence>
<feature type="transmembrane region" description="Helical" evidence="9">
    <location>
        <begin position="227"/>
        <end position="255"/>
    </location>
</feature>
<evidence type="ECO:0000256" key="3">
    <source>
        <dbReference type="ARBA" id="ARBA00022692"/>
    </source>
</evidence>
<keyword evidence="5 9" id="KW-1133">Transmembrane helix</keyword>
<evidence type="ECO:0000256" key="5">
    <source>
        <dbReference type="ARBA" id="ARBA00022989"/>
    </source>
</evidence>
<dbReference type="GO" id="GO:0140042">
    <property type="term" value="P:lipid droplet formation"/>
    <property type="evidence" value="ECO:0007669"/>
    <property type="project" value="UniProtKB-ARBA"/>
</dbReference>
<feature type="transmembrane region" description="Helical" evidence="9">
    <location>
        <begin position="28"/>
        <end position="50"/>
    </location>
</feature>
<dbReference type="InterPro" id="IPR009617">
    <property type="entry name" value="Seipin"/>
</dbReference>
<keyword evidence="6" id="KW-0443">Lipid metabolism</keyword>
<dbReference type="PANTHER" id="PTHR21212:SF0">
    <property type="entry name" value="SEIPIN"/>
    <property type="match status" value="1"/>
</dbReference>
<evidence type="ECO:0000256" key="8">
    <source>
        <dbReference type="SAM" id="MobiDB-lite"/>
    </source>
</evidence>
<dbReference type="PANTHER" id="PTHR21212">
    <property type="entry name" value="BERNARDINELLI-SEIP CONGENITAL LIPODYSTROPHY 2 HOMOLOG BSCL2 PROTEIN"/>
    <property type="match status" value="1"/>
</dbReference>
<keyword evidence="3 9" id="KW-0812">Transmembrane</keyword>
<keyword evidence="7 9" id="KW-0472">Membrane</keyword>
<dbReference type="AlphaFoldDB" id="A0AAD9NRD5"/>
<dbReference type="GO" id="GO:0005789">
    <property type="term" value="C:endoplasmic reticulum membrane"/>
    <property type="evidence" value="ECO:0007669"/>
    <property type="project" value="UniProtKB-SubCell"/>
</dbReference>
<feature type="compositionally biased region" description="Low complexity" evidence="8">
    <location>
        <begin position="297"/>
        <end position="320"/>
    </location>
</feature>
<keyword evidence="4" id="KW-0256">Endoplasmic reticulum</keyword>
<reference evidence="10" key="1">
    <citation type="journal article" date="2023" name="Mol. Biol. Evol.">
        <title>Third-Generation Sequencing Reveals the Adaptive Role of the Epigenome in Three Deep-Sea Polychaetes.</title>
        <authorList>
            <person name="Perez M."/>
            <person name="Aroh O."/>
            <person name="Sun Y."/>
            <person name="Lan Y."/>
            <person name="Juniper S.K."/>
            <person name="Young C.R."/>
            <person name="Angers B."/>
            <person name="Qian P.Y."/>
        </authorList>
    </citation>
    <scope>NUCLEOTIDE SEQUENCE</scope>
    <source>
        <strain evidence="10">R07B-5</strain>
    </source>
</reference>
<evidence type="ECO:0000313" key="10">
    <source>
        <dbReference type="EMBL" id="KAK2176679.1"/>
    </source>
</evidence>
<dbReference type="Pfam" id="PF06775">
    <property type="entry name" value="Seipin"/>
    <property type="match status" value="1"/>
</dbReference>
<protein>
    <recommendedName>
        <fullName evidence="2">Seipin</fullName>
    </recommendedName>
</protein>
<dbReference type="CDD" id="cd23995">
    <property type="entry name" value="Seipin_BSCL2_like"/>
    <property type="match status" value="1"/>
</dbReference>
<evidence type="ECO:0000256" key="6">
    <source>
        <dbReference type="ARBA" id="ARBA00023098"/>
    </source>
</evidence>
<keyword evidence="11" id="KW-1185">Reference proteome</keyword>
<name>A0AAD9NRD5_RIDPI</name>
<organism evidence="10 11">
    <name type="scientific">Ridgeia piscesae</name>
    <name type="common">Tubeworm</name>
    <dbReference type="NCBI Taxonomy" id="27915"/>
    <lineage>
        <taxon>Eukaryota</taxon>
        <taxon>Metazoa</taxon>
        <taxon>Spiralia</taxon>
        <taxon>Lophotrochozoa</taxon>
        <taxon>Annelida</taxon>
        <taxon>Polychaeta</taxon>
        <taxon>Sedentaria</taxon>
        <taxon>Canalipalpata</taxon>
        <taxon>Sabellida</taxon>
        <taxon>Siboglinidae</taxon>
        <taxon>Ridgeia</taxon>
    </lineage>
</organism>
<gene>
    <name evidence="10" type="ORF">NP493_646g00021</name>
</gene>
<dbReference type="GO" id="GO:0006629">
    <property type="term" value="P:lipid metabolic process"/>
    <property type="evidence" value="ECO:0007669"/>
    <property type="project" value="UniProtKB-KW"/>
</dbReference>
<accession>A0AAD9NRD5</accession>
<evidence type="ECO:0000256" key="2">
    <source>
        <dbReference type="ARBA" id="ARBA00022064"/>
    </source>
</evidence>
<feature type="compositionally biased region" description="Basic residues" evidence="8">
    <location>
        <begin position="284"/>
        <end position="296"/>
    </location>
</feature>